<dbReference type="OrthoDB" id="3697143at2"/>
<dbReference type="AlphaFoldDB" id="A0A5Q0HEA8"/>
<organism evidence="2 3">
    <name type="scientific">Saccharothrix syringae</name>
    <name type="common">Nocardiopsis syringae</name>
    <dbReference type="NCBI Taxonomy" id="103733"/>
    <lineage>
        <taxon>Bacteria</taxon>
        <taxon>Bacillati</taxon>
        <taxon>Actinomycetota</taxon>
        <taxon>Actinomycetes</taxon>
        <taxon>Pseudonocardiales</taxon>
        <taxon>Pseudonocardiaceae</taxon>
        <taxon>Saccharothrix</taxon>
    </lineage>
</organism>
<dbReference type="Proteomes" id="UP000325787">
    <property type="component" value="Chromosome"/>
</dbReference>
<dbReference type="KEGG" id="ssyi:EKG83_11225"/>
<feature type="signal peptide" evidence="1">
    <location>
        <begin position="1"/>
        <end position="24"/>
    </location>
</feature>
<evidence type="ECO:0000256" key="1">
    <source>
        <dbReference type="SAM" id="SignalP"/>
    </source>
</evidence>
<protein>
    <submittedName>
        <fullName evidence="2">Uncharacterized protein</fullName>
    </submittedName>
</protein>
<accession>A0A5Q0HEA8</accession>
<name>A0A5Q0HEA8_SACSY</name>
<dbReference type="EMBL" id="CP034550">
    <property type="protein sequence ID" value="QFZ24163.1"/>
    <property type="molecule type" value="Genomic_DNA"/>
</dbReference>
<evidence type="ECO:0000313" key="3">
    <source>
        <dbReference type="Proteomes" id="UP000325787"/>
    </source>
</evidence>
<proteinExistence type="predicted"/>
<keyword evidence="1" id="KW-0732">Signal</keyword>
<reference evidence="3" key="1">
    <citation type="journal article" date="2021" name="Curr. Microbiol.">
        <title>Complete genome of nocamycin-producing strain Saccharothrix syringae NRRL B-16468 reveals the biosynthetic potential for secondary metabolites.</title>
        <authorList>
            <person name="Mo X."/>
            <person name="Yang S."/>
        </authorList>
    </citation>
    <scope>NUCLEOTIDE SEQUENCE [LARGE SCALE GENOMIC DNA]</scope>
    <source>
        <strain evidence="3">ATCC 51364 / DSM 43886 / JCM 6844 / KCTC 9398 / NBRC 14523 / NRRL B-16468 / INA 2240</strain>
    </source>
</reference>
<evidence type="ECO:0000313" key="2">
    <source>
        <dbReference type="EMBL" id="QFZ24163.1"/>
    </source>
</evidence>
<sequence length="129" mass="13336">MVRPLLVLLALFAALAVAPAAASASPAADAAARHLGWSEGVAPVTGHRQMASDDVSTNAVFACNYFGRAPFYLVDFTCQVTSGAIQLFLDCSDGNRYFSAVLPAVGTYNLRGVCGPPATVVNFGAIQLA</sequence>
<feature type="chain" id="PRO_5024996381" evidence="1">
    <location>
        <begin position="25"/>
        <end position="129"/>
    </location>
</feature>
<gene>
    <name evidence="2" type="ORF">EKG83_11225</name>
</gene>
<keyword evidence="3" id="KW-1185">Reference proteome</keyword>